<proteinExistence type="predicted"/>
<accession>A0ACD3AAI3</accession>
<gene>
    <name evidence="1" type="ORF">BDN72DRAFT_377850</name>
</gene>
<keyword evidence="1" id="KW-0378">Hydrolase</keyword>
<dbReference type="EMBL" id="ML208567">
    <property type="protein sequence ID" value="TFK62668.1"/>
    <property type="molecule type" value="Genomic_DNA"/>
</dbReference>
<keyword evidence="2" id="KW-1185">Reference proteome</keyword>
<evidence type="ECO:0000313" key="1">
    <source>
        <dbReference type="EMBL" id="TFK62668.1"/>
    </source>
</evidence>
<name>A0ACD3AAI3_9AGAR</name>
<feature type="non-terminal residue" evidence="1">
    <location>
        <position position="172"/>
    </location>
</feature>
<protein>
    <submittedName>
        <fullName evidence="1">Glycoside hydrolase</fullName>
    </submittedName>
</protein>
<organism evidence="1 2">
    <name type="scientific">Pluteus cervinus</name>
    <dbReference type="NCBI Taxonomy" id="181527"/>
    <lineage>
        <taxon>Eukaryota</taxon>
        <taxon>Fungi</taxon>
        <taxon>Dikarya</taxon>
        <taxon>Basidiomycota</taxon>
        <taxon>Agaricomycotina</taxon>
        <taxon>Agaricomycetes</taxon>
        <taxon>Agaricomycetidae</taxon>
        <taxon>Agaricales</taxon>
        <taxon>Pluteineae</taxon>
        <taxon>Pluteaceae</taxon>
        <taxon>Pluteus</taxon>
    </lineage>
</organism>
<dbReference type="Proteomes" id="UP000308600">
    <property type="component" value="Unassembled WGS sequence"/>
</dbReference>
<sequence>MLSLKLTVVTALALLVSSVVKASTIPSGRVDLIARHDTGPDTNSTFVTTNNGQFFIGGQTFFFSGTNAYWLQSLSDGDIDLVFSMMSDNGIQVVRTWAFSDVAQAPNGRPYFQILSKGTQTINEGPSGLQRLDKVVAIAKKYGIRLILTMTNNWTSKPNPNIPPGTLSNDFG</sequence>
<evidence type="ECO:0000313" key="2">
    <source>
        <dbReference type="Proteomes" id="UP000308600"/>
    </source>
</evidence>
<reference evidence="1 2" key="1">
    <citation type="journal article" date="2019" name="Nat. Ecol. Evol.">
        <title>Megaphylogeny resolves global patterns of mushroom evolution.</title>
        <authorList>
            <person name="Varga T."/>
            <person name="Krizsan K."/>
            <person name="Foldi C."/>
            <person name="Dima B."/>
            <person name="Sanchez-Garcia M."/>
            <person name="Sanchez-Ramirez S."/>
            <person name="Szollosi G.J."/>
            <person name="Szarkandi J.G."/>
            <person name="Papp V."/>
            <person name="Albert L."/>
            <person name="Andreopoulos W."/>
            <person name="Angelini C."/>
            <person name="Antonin V."/>
            <person name="Barry K.W."/>
            <person name="Bougher N.L."/>
            <person name="Buchanan P."/>
            <person name="Buyck B."/>
            <person name="Bense V."/>
            <person name="Catcheside P."/>
            <person name="Chovatia M."/>
            <person name="Cooper J."/>
            <person name="Damon W."/>
            <person name="Desjardin D."/>
            <person name="Finy P."/>
            <person name="Geml J."/>
            <person name="Haridas S."/>
            <person name="Hughes K."/>
            <person name="Justo A."/>
            <person name="Karasinski D."/>
            <person name="Kautmanova I."/>
            <person name="Kiss B."/>
            <person name="Kocsube S."/>
            <person name="Kotiranta H."/>
            <person name="LaButti K.M."/>
            <person name="Lechner B.E."/>
            <person name="Liimatainen K."/>
            <person name="Lipzen A."/>
            <person name="Lukacs Z."/>
            <person name="Mihaltcheva S."/>
            <person name="Morgado L.N."/>
            <person name="Niskanen T."/>
            <person name="Noordeloos M.E."/>
            <person name="Ohm R.A."/>
            <person name="Ortiz-Santana B."/>
            <person name="Ovrebo C."/>
            <person name="Racz N."/>
            <person name="Riley R."/>
            <person name="Savchenko A."/>
            <person name="Shiryaev A."/>
            <person name="Soop K."/>
            <person name="Spirin V."/>
            <person name="Szebenyi C."/>
            <person name="Tomsovsky M."/>
            <person name="Tulloss R.E."/>
            <person name="Uehling J."/>
            <person name="Grigoriev I.V."/>
            <person name="Vagvolgyi C."/>
            <person name="Papp T."/>
            <person name="Martin F.M."/>
            <person name="Miettinen O."/>
            <person name="Hibbett D.S."/>
            <person name="Nagy L.G."/>
        </authorList>
    </citation>
    <scope>NUCLEOTIDE SEQUENCE [LARGE SCALE GENOMIC DNA]</scope>
    <source>
        <strain evidence="1 2">NL-1719</strain>
    </source>
</reference>